<dbReference type="EMBL" id="BTGU01001201">
    <property type="protein sequence ID" value="GMN70632.1"/>
    <property type="molecule type" value="Genomic_DNA"/>
</dbReference>
<protein>
    <submittedName>
        <fullName evidence="1">Uncharacterized protein</fullName>
    </submittedName>
</protein>
<evidence type="ECO:0000313" key="1">
    <source>
        <dbReference type="EMBL" id="GMN70632.1"/>
    </source>
</evidence>
<sequence length="87" mass="9646">MPPLSISPLKFFSWLHSPTASSTTHAASCILRWIHQGTYTAFPLSLAALHPYSRSTSRLLSWEYSIRNGQNPSPTFSVIVHCGCVLD</sequence>
<evidence type="ECO:0000313" key="2">
    <source>
        <dbReference type="Proteomes" id="UP001187192"/>
    </source>
</evidence>
<accession>A0AA88E9K6</accession>
<organism evidence="1 2">
    <name type="scientific">Ficus carica</name>
    <name type="common">Common fig</name>
    <dbReference type="NCBI Taxonomy" id="3494"/>
    <lineage>
        <taxon>Eukaryota</taxon>
        <taxon>Viridiplantae</taxon>
        <taxon>Streptophyta</taxon>
        <taxon>Embryophyta</taxon>
        <taxon>Tracheophyta</taxon>
        <taxon>Spermatophyta</taxon>
        <taxon>Magnoliopsida</taxon>
        <taxon>eudicotyledons</taxon>
        <taxon>Gunneridae</taxon>
        <taxon>Pentapetalae</taxon>
        <taxon>rosids</taxon>
        <taxon>fabids</taxon>
        <taxon>Rosales</taxon>
        <taxon>Moraceae</taxon>
        <taxon>Ficeae</taxon>
        <taxon>Ficus</taxon>
    </lineage>
</organism>
<comment type="caution">
    <text evidence="1">The sequence shown here is derived from an EMBL/GenBank/DDBJ whole genome shotgun (WGS) entry which is preliminary data.</text>
</comment>
<reference evidence="1" key="1">
    <citation type="submission" date="2023-07" db="EMBL/GenBank/DDBJ databases">
        <title>draft genome sequence of fig (Ficus carica).</title>
        <authorList>
            <person name="Takahashi T."/>
            <person name="Nishimura K."/>
        </authorList>
    </citation>
    <scope>NUCLEOTIDE SEQUENCE</scope>
</reference>
<dbReference type="AlphaFoldDB" id="A0AA88E9K6"/>
<proteinExistence type="predicted"/>
<gene>
    <name evidence="1" type="ORF">TIFTF001_039674</name>
</gene>
<name>A0AA88E9K6_FICCA</name>
<keyword evidence="2" id="KW-1185">Reference proteome</keyword>
<dbReference type="Proteomes" id="UP001187192">
    <property type="component" value="Unassembled WGS sequence"/>
</dbReference>